<evidence type="ECO:0000313" key="2">
    <source>
        <dbReference type="Proteomes" id="UP001607303"/>
    </source>
</evidence>
<comment type="caution">
    <text evidence="1">The sequence shown here is derived from an EMBL/GenBank/DDBJ whole genome shotgun (WGS) entry which is preliminary data.</text>
</comment>
<name>A0ABD2B9B0_VESMC</name>
<proteinExistence type="predicted"/>
<keyword evidence="2" id="KW-1185">Reference proteome</keyword>
<protein>
    <submittedName>
        <fullName evidence="1">Uncharacterized protein</fullName>
    </submittedName>
</protein>
<accession>A0ABD2B9B0</accession>
<dbReference type="Proteomes" id="UP001607303">
    <property type="component" value="Unassembled WGS sequence"/>
</dbReference>
<sequence length="195" mass="22617">MVAIQTCNLCYGLNLTFHYTILVASVRICKSMLNFMTSKEIIQFKRIIEIVQVHMLCGIMDLLDSAINKVTKLDYSVKPGNFDEVEHLWEFLVHFEFVAKVNCKNESAKVIALASYLSERMRAILEIARDPNLTIERDDLVTLEVDFDDLTRLAYFECTLEVEGLKSHRKAVIRTLEIKDIQENNTLYFLHYLVC</sequence>
<evidence type="ECO:0000313" key="1">
    <source>
        <dbReference type="EMBL" id="KAL2729287.1"/>
    </source>
</evidence>
<dbReference type="EMBL" id="JAYRBN010000097">
    <property type="protein sequence ID" value="KAL2729287.1"/>
    <property type="molecule type" value="Genomic_DNA"/>
</dbReference>
<gene>
    <name evidence="1" type="ORF">V1477_016467</name>
</gene>
<dbReference type="AlphaFoldDB" id="A0ABD2B9B0"/>
<reference evidence="1 2" key="1">
    <citation type="journal article" date="2024" name="Ann. Entomol. Soc. Am.">
        <title>Genomic analyses of the southern and eastern yellowjacket wasps (Hymenoptera: Vespidae) reveal evolutionary signatures of social life.</title>
        <authorList>
            <person name="Catto M.A."/>
            <person name="Caine P.B."/>
            <person name="Orr S.E."/>
            <person name="Hunt B.G."/>
            <person name="Goodisman M.A.D."/>
        </authorList>
    </citation>
    <scope>NUCLEOTIDE SEQUENCE [LARGE SCALE GENOMIC DNA]</scope>
    <source>
        <strain evidence="1">232</strain>
        <tissue evidence="1">Head and thorax</tissue>
    </source>
</reference>
<organism evidence="1 2">
    <name type="scientific">Vespula maculifrons</name>
    <name type="common">Eastern yellow jacket</name>
    <name type="synonym">Wasp</name>
    <dbReference type="NCBI Taxonomy" id="7453"/>
    <lineage>
        <taxon>Eukaryota</taxon>
        <taxon>Metazoa</taxon>
        <taxon>Ecdysozoa</taxon>
        <taxon>Arthropoda</taxon>
        <taxon>Hexapoda</taxon>
        <taxon>Insecta</taxon>
        <taxon>Pterygota</taxon>
        <taxon>Neoptera</taxon>
        <taxon>Endopterygota</taxon>
        <taxon>Hymenoptera</taxon>
        <taxon>Apocrita</taxon>
        <taxon>Aculeata</taxon>
        <taxon>Vespoidea</taxon>
        <taxon>Vespidae</taxon>
        <taxon>Vespinae</taxon>
        <taxon>Vespula</taxon>
    </lineage>
</organism>